<reference evidence="2" key="1">
    <citation type="journal article" date="2020" name="Nat. Commun.">
        <title>Large-scale genome sequencing of mycorrhizal fungi provides insights into the early evolution of symbiotic traits.</title>
        <authorList>
            <person name="Miyauchi S."/>
            <person name="Kiss E."/>
            <person name="Kuo A."/>
            <person name="Drula E."/>
            <person name="Kohler A."/>
            <person name="Sanchez-Garcia M."/>
            <person name="Morin E."/>
            <person name="Andreopoulos B."/>
            <person name="Barry K.W."/>
            <person name="Bonito G."/>
            <person name="Buee M."/>
            <person name="Carver A."/>
            <person name="Chen C."/>
            <person name="Cichocki N."/>
            <person name="Clum A."/>
            <person name="Culley D."/>
            <person name="Crous P.W."/>
            <person name="Fauchery L."/>
            <person name="Girlanda M."/>
            <person name="Hayes R.D."/>
            <person name="Keri Z."/>
            <person name="LaButti K."/>
            <person name="Lipzen A."/>
            <person name="Lombard V."/>
            <person name="Magnuson J."/>
            <person name="Maillard F."/>
            <person name="Murat C."/>
            <person name="Nolan M."/>
            <person name="Ohm R.A."/>
            <person name="Pangilinan J."/>
            <person name="Pereira M.F."/>
            <person name="Perotto S."/>
            <person name="Peter M."/>
            <person name="Pfister S."/>
            <person name="Riley R."/>
            <person name="Sitrit Y."/>
            <person name="Stielow J.B."/>
            <person name="Szollosi G."/>
            <person name="Zifcakova L."/>
            <person name="Stursova M."/>
            <person name="Spatafora J.W."/>
            <person name="Tedersoo L."/>
            <person name="Vaario L.M."/>
            <person name="Yamada A."/>
            <person name="Yan M."/>
            <person name="Wang P."/>
            <person name="Xu J."/>
            <person name="Bruns T."/>
            <person name="Baldrian P."/>
            <person name="Vilgalys R."/>
            <person name="Dunand C."/>
            <person name="Henrissat B."/>
            <person name="Grigoriev I.V."/>
            <person name="Hibbett D."/>
            <person name="Nagy L.G."/>
            <person name="Martin F.M."/>
        </authorList>
    </citation>
    <scope>NUCLEOTIDE SEQUENCE</scope>
    <source>
        <strain evidence="2">UP504</strain>
    </source>
</reference>
<accession>A0A9P6ARV9</accession>
<dbReference type="Pfam" id="PF21595">
    <property type="entry name" value="CCL2-like"/>
    <property type="match status" value="1"/>
</dbReference>
<dbReference type="Gene3D" id="2.80.10.50">
    <property type="match status" value="1"/>
</dbReference>
<protein>
    <recommendedName>
        <fullName evidence="1">CCL2-like lectin domain-containing protein</fullName>
    </recommendedName>
</protein>
<feature type="domain" description="CCL2-like lectin" evidence="1">
    <location>
        <begin position="7"/>
        <end position="73"/>
    </location>
</feature>
<evidence type="ECO:0000259" key="1">
    <source>
        <dbReference type="Pfam" id="PF21595"/>
    </source>
</evidence>
<dbReference type="EMBL" id="MU129009">
    <property type="protein sequence ID" value="KAF9510830.1"/>
    <property type="molecule type" value="Genomic_DNA"/>
</dbReference>
<sequence length="73" mass="8101">MSRPVPGTYLIINKAPSTEGDELTITFNGEGNALTLDNRTGDRSQRWKISNYSDRRTSYVIPESAPSLQVAWG</sequence>
<dbReference type="InterPro" id="IPR048746">
    <property type="entry name" value="CCL2-like_lectin"/>
</dbReference>
<gene>
    <name evidence="2" type="ORF">BS47DRAFT_1347439</name>
</gene>
<dbReference type="OrthoDB" id="5271368at2759"/>
<evidence type="ECO:0000313" key="3">
    <source>
        <dbReference type="Proteomes" id="UP000886523"/>
    </source>
</evidence>
<proteinExistence type="predicted"/>
<dbReference type="Proteomes" id="UP000886523">
    <property type="component" value="Unassembled WGS sequence"/>
</dbReference>
<organism evidence="2 3">
    <name type="scientific">Hydnum rufescens UP504</name>
    <dbReference type="NCBI Taxonomy" id="1448309"/>
    <lineage>
        <taxon>Eukaryota</taxon>
        <taxon>Fungi</taxon>
        <taxon>Dikarya</taxon>
        <taxon>Basidiomycota</taxon>
        <taxon>Agaricomycotina</taxon>
        <taxon>Agaricomycetes</taxon>
        <taxon>Cantharellales</taxon>
        <taxon>Hydnaceae</taxon>
        <taxon>Hydnum</taxon>
    </lineage>
</organism>
<keyword evidence="3" id="KW-1185">Reference proteome</keyword>
<evidence type="ECO:0000313" key="2">
    <source>
        <dbReference type="EMBL" id="KAF9510830.1"/>
    </source>
</evidence>
<dbReference type="AlphaFoldDB" id="A0A9P6ARV9"/>
<name>A0A9P6ARV9_9AGAM</name>
<comment type="caution">
    <text evidence="2">The sequence shown here is derived from an EMBL/GenBank/DDBJ whole genome shotgun (WGS) entry which is preliminary data.</text>
</comment>